<evidence type="ECO:0000313" key="9">
    <source>
        <dbReference type="EMBL" id="EHQ28784.1"/>
    </source>
</evidence>
<reference evidence="9" key="1">
    <citation type="submission" date="2011-09" db="EMBL/GenBank/DDBJ databases">
        <title>The permanent draft genome of Mucilaginibacter paludis DSM 18603.</title>
        <authorList>
            <consortium name="US DOE Joint Genome Institute (JGI-PGF)"/>
            <person name="Lucas S."/>
            <person name="Han J."/>
            <person name="Lapidus A."/>
            <person name="Bruce D."/>
            <person name="Goodwin L."/>
            <person name="Pitluck S."/>
            <person name="Peters L."/>
            <person name="Kyrpides N."/>
            <person name="Mavromatis K."/>
            <person name="Ivanova N."/>
            <person name="Mikhailova N."/>
            <person name="Held B."/>
            <person name="Detter J.C."/>
            <person name="Tapia R."/>
            <person name="Han C."/>
            <person name="Land M."/>
            <person name="Hauser L."/>
            <person name="Markowitz V."/>
            <person name="Cheng J.-F."/>
            <person name="Hugenholtz P."/>
            <person name="Woyke T."/>
            <person name="Wu D."/>
            <person name="Tindall B."/>
            <person name="Brambilla E."/>
            <person name="Klenk H.-P."/>
            <person name="Eisen J.A."/>
        </authorList>
    </citation>
    <scope>NUCLEOTIDE SEQUENCE [LARGE SCALE GENOMIC DNA]</scope>
    <source>
        <strain evidence="9">DSM 18603</strain>
    </source>
</reference>
<dbReference type="InterPro" id="IPR006047">
    <property type="entry name" value="GH13_cat_dom"/>
</dbReference>
<dbReference type="eggNOG" id="COG0296">
    <property type="taxonomic scope" value="Bacteria"/>
</dbReference>
<comment type="similarity">
    <text evidence="3">Belongs to the glycosyl hydrolase 13 family. GlgB subfamily.</text>
</comment>
<proteinExistence type="inferred from homology"/>
<dbReference type="InterPro" id="IPR013783">
    <property type="entry name" value="Ig-like_fold"/>
</dbReference>
<evidence type="ECO:0000256" key="1">
    <source>
        <dbReference type="ARBA" id="ARBA00000826"/>
    </source>
</evidence>
<dbReference type="Pfam" id="PF02806">
    <property type="entry name" value="Alpha-amylase_C"/>
    <property type="match status" value="1"/>
</dbReference>
<dbReference type="InterPro" id="IPR044143">
    <property type="entry name" value="GlgB_N_E_set_prok"/>
</dbReference>
<dbReference type="InterPro" id="IPR004193">
    <property type="entry name" value="Glyco_hydro_13_N"/>
</dbReference>
<dbReference type="EMBL" id="CM001403">
    <property type="protein sequence ID" value="EHQ28784.1"/>
    <property type="molecule type" value="Genomic_DNA"/>
</dbReference>
<evidence type="ECO:0000256" key="2">
    <source>
        <dbReference type="ARBA" id="ARBA00002953"/>
    </source>
</evidence>
<evidence type="ECO:0000256" key="3">
    <source>
        <dbReference type="ARBA" id="ARBA00009000"/>
    </source>
</evidence>
<evidence type="ECO:0000256" key="6">
    <source>
        <dbReference type="ARBA" id="ARBA00023277"/>
    </source>
</evidence>
<dbReference type="InterPro" id="IPR037439">
    <property type="entry name" value="Branching_enzy"/>
</dbReference>
<dbReference type="InterPro" id="IPR013780">
    <property type="entry name" value="Glyco_hydro_b"/>
</dbReference>
<dbReference type="SUPFAM" id="SSF51011">
    <property type="entry name" value="Glycosyl hydrolase domain"/>
    <property type="match status" value="1"/>
</dbReference>
<feature type="domain" description="Glycosyl hydrolase family 13 catalytic" evidence="8">
    <location>
        <begin position="128"/>
        <end position="480"/>
    </location>
</feature>
<dbReference type="SUPFAM" id="SSF51445">
    <property type="entry name" value="(Trans)glycosidases"/>
    <property type="match status" value="1"/>
</dbReference>
<feature type="active site" description="Nucleophile" evidence="7">
    <location>
        <position position="288"/>
    </location>
</feature>
<dbReference type="AlphaFoldDB" id="H1Y0P4"/>
<dbReference type="PANTHER" id="PTHR43651:SF11">
    <property type="entry name" value="MALTO-OLIGOSYLTREHALOSE TREHALOHYDROLASE"/>
    <property type="match status" value="1"/>
</dbReference>
<keyword evidence="10" id="KW-1185">Reference proteome</keyword>
<dbReference type="InterPro" id="IPR017853">
    <property type="entry name" value="GH"/>
</dbReference>
<dbReference type="GO" id="GO:0003844">
    <property type="term" value="F:1,4-alpha-glucan branching enzyme activity"/>
    <property type="evidence" value="ECO:0007669"/>
    <property type="project" value="UniProtKB-EC"/>
</dbReference>
<dbReference type="PIRSF" id="PIRSF000463">
    <property type="entry name" value="GlgB"/>
    <property type="match status" value="1"/>
</dbReference>
<protein>
    <recommendedName>
        <fullName evidence="4">1,4-alpha-glucan branching enzyme</fullName>
        <ecNumber evidence="4">2.4.1.18</ecNumber>
    </recommendedName>
</protein>
<evidence type="ECO:0000256" key="4">
    <source>
        <dbReference type="ARBA" id="ARBA00012541"/>
    </source>
</evidence>
<accession>H1Y0P4</accession>
<dbReference type="GO" id="GO:0043169">
    <property type="term" value="F:cation binding"/>
    <property type="evidence" value="ECO:0007669"/>
    <property type="project" value="InterPro"/>
</dbReference>
<sequence length="605" mass="68358">MEQDTVQQSTQIDGMGAIVQPEGVFFRVWAPNATEVFVAGSFNEFAKDGNPLQSEGNGYWAGLVESAEEGHEYKYFLKTPFGEFFRNDPYARSVTSSVGNSVVYNPQAFEWGESQYNMPTWNKLVIYELHTGTFNVKEEGKPGDMYGVIEKLPYLRDMGINAIEIMPPFEFPGGFSWGYNPAQPFAIESEYGGPDAFKALVKAAHEHGIAIILDVVYNHFGPSDLDIWQFDGWNENGKGGIYFYNDWKSETPWGDTRPDYGRDEVRRYIRDNAMMWLEEYRVDGLRMDMIPYIRNVHADESEGSALQDGVTLLKWINSEVAGKFPWKLTIAEDLHGLDSITNSANEGDGLGFGAQWDADFVHPVRVALIDPNDADRDMTAIEKALMNQYSGNPFKRVVYTESHDEVANGKARVAEEISDGDVNNWYSKKRASLGIAMVLTSPGIPMIFQGHELLEDKWFSDTDPIDWNRLKQFNGFVNLHRDLIKLRLNYNNNTEGLSGNNTQVIRLDNEKKLIAYHRWAEGGKGDSTIVILNFSGQGYSDYRMGMPDGGLWKIRFNSNWDGYDKEFGDFEVLDTEAFEGECDGLPFNANIAVAPYTAVVLSQDR</sequence>
<keyword evidence="5" id="KW-0808">Transferase</keyword>
<dbReference type="Gene3D" id="2.60.40.10">
    <property type="entry name" value="Immunoglobulins"/>
    <property type="match status" value="1"/>
</dbReference>
<dbReference type="HOGENOM" id="CLU_004245_5_1_10"/>
<gene>
    <name evidence="9" type="ORF">Mucpa_4699</name>
</gene>
<feature type="active site" description="Proton donor" evidence="7">
    <location>
        <position position="332"/>
    </location>
</feature>
<dbReference type="InterPro" id="IPR014756">
    <property type="entry name" value="Ig_E-set"/>
</dbReference>
<dbReference type="STRING" id="714943.Mucpa_4699"/>
<dbReference type="OrthoDB" id="9761875at2"/>
<dbReference type="Gene3D" id="3.20.20.80">
    <property type="entry name" value="Glycosidases"/>
    <property type="match status" value="1"/>
</dbReference>
<dbReference type="EC" id="2.4.1.18" evidence="4"/>
<dbReference type="CDD" id="cd11325">
    <property type="entry name" value="AmyAc_GTHase"/>
    <property type="match status" value="1"/>
</dbReference>
<name>H1Y0P4_9SPHI</name>
<dbReference type="PANTHER" id="PTHR43651">
    <property type="entry name" value="1,4-ALPHA-GLUCAN-BRANCHING ENZYME"/>
    <property type="match status" value="1"/>
</dbReference>
<dbReference type="SMART" id="SM00642">
    <property type="entry name" value="Aamy"/>
    <property type="match status" value="1"/>
</dbReference>
<dbReference type="Pfam" id="PF02922">
    <property type="entry name" value="CBM_48"/>
    <property type="match status" value="1"/>
</dbReference>
<dbReference type="Gene3D" id="2.60.40.1180">
    <property type="entry name" value="Golgi alpha-mannosidase II"/>
    <property type="match status" value="1"/>
</dbReference>
<dbReference type="GO" id="GO:0004553">
    <property type="term" value="F:hydrolase activity, hydrolyzing O-glycosyl compounds"/>
    <property type="evidence" value="ECO:0007669"/>
    <property type="project" value="InterPro"/>
</dbReference>
<evidence type="ECO:0000313" key="10">
    <source>
        <dbReference type="Proteomes" id="UP000002774"/>
    </source>
</evidence>
<keyword evidence="6" id="KW-0119">Carbohydrate metabolism</keyword>
<organism evidence="9 10">
    <name type="scientific">Mucilaginibacter paludis DSM 18603</name>
    <dbReference type="NCBI Taxonomy" id="714943"/>
    <lineage>
        <taxon>Bacteria</taxon>
        <taxon>Pseudomonadati</taxon>
        <taxon>Bacteroidota</taxon>
        <taxon>Sphingobacteriia</taxon>
        <taxon>Sphingobacteriales</taxon>
        <taxon>Sphingobacteriaceae</taxon>
        <taxon>Mucilaginibacter</taxon>
    </lineage>
</organism>
<dbReference type="InterPro" id="IPR006048">
    <property type="entry name" value="A-amylase/branching_C"/>
</dbReference>
<evidence type="ECO:0000256" key="5">
    <source>
        <dbReference type="ARBA" id="ARBA00022679"/>
    </source>
</evidence>
<dbReference type="Pfam" id="PF00128">
    <property type="entry name" value="Alpha-amylase"/>
    <property type="match status" value="2"/>
</dbReference>
<dbReference type="CDD" id="cd02855">
    <property type="entry name" value="E_set_GBE_prok_N"/>
    <property type="match status" value="1"/>
</dbReference>
<evidence type="ECO:0000259" key="8">
    <source>
        <dbReference type="SMART" id="SM00642"/>
    </source>
</evidence>
<dbReference type="Proteomes" id="UP000002774">
    <property type="component" value="Chromosome"/>
</dbReference>
<dbReference type="RefSeq" id="WP_008509698.1">
    <property type="nucleotide sequence ID" value="NZ_CM001403.1"/>
</dbReference>
<evidence type="ECO:0000256" key="7">
    <source>
        <dbReference type="PIRSR" id="PIRSR000463-1"/>
    </source>
</evidence>
<comment type="catalytic activity">
    <reaction evidence="1">
        <text>Transfers a segment of a (1-&gt;4)-alpha-D-glucan chain to a primary hydroxy group in a similar glucan chain.</text>
        <dbReference type="EC" id="2.4.1.18"/>
    </reaction>
</comment>
<dbReference type="SUPFAM" id="SSF81296">
    <property type="entry name" value="E set domains"/>
    <property type="match status" value="1"/>
</dbReference>
<comment type="function">
    <text evidence="2">Catalyzes the formation of the alpha-1,6-glucosidic linkages in glycogen by scission of a 1,4-alpha-linked oligosaccharide from growing alpha-1,4-glucan chains and the subsequent attachment of the oligosaccharide to the alpha-1,6 position.</text>
</comment>
<dbReference type="GO" id="GO:0005978">
    <property type="term" value="P:glycogen biosynthetic process"/>
    <property type="evidence" value="ECO:0007669"/>
    <property type="project" value="InterPro"/>
</dbReference>